<dbReference type="Proteomes" id="UP001265746">
    <property type="component" value="Unassembled WGS sequence"/>
</dbReference>
<evidence type="ECO:0000313" key="3">
    <source>
        <dbReference type="Proteomes" id="UP001265746"/>
    </source>
</evidence>
<accession>A0AAD9S5G8</accession>
<name>A0AAD9S5G8_PHOAM</name>
<sequence length="360" mass="40008">MATPGFGFSVGDFITGVSLVRKLIRALNDSAGGRAAYRQLISELLNLDEALTGVSNLELEPAQPAQKVALEQVASQCQLTIETFLDKNAKFKDTLGTVSRQLSPAPRWQINLHQVQWALCKDSAIQALRTEIRAHTATLNLLLSTIHISAVKLQNQTVNSCKDLVEKAQNQTNALAKQNHQLLVSHSELIVSISSAVDKITHRQEAQTTETSELESLVTKVMESNMRIFATVLQMQQGLSQIPAQVDRQQPVIFEDAHGRLAPFHVEFINSFAAFQAVLEARFQDVPGLKKVRNREYTMQDVASKKMLDLNRPWESIFRPGRRANMSMVFEYNEAMSSSCPGCLSGNTVVGYGANDEIRW</sequence>
<comment type="caution">
    <text evidence="2">The sequence shown here is derived from an EMBL/GenBank/DDBJ whole genome shotgun (WGS) entry which is preliminary data.</text>
</comment>
<feature type="domain" description="Ubiquitin-like" evidence="1">
    <location>
        <begin position="248"/>
        <end position="330"/>
    </location>
</feature>
<proteinExistence type="predicted"/>
<dbReference type="PANTHER" id="PTHR38886:SF1">
    <property type="entry name" value="NACHT-NTPASE AND P-LOOP NTPASES N-TERMINAL DOMAIN-CONTAINING PROTEIN"/>
    <property type="match status" value="1"/>
</dbReference>
<organism evidence="2 3">
    <name type="scientific">Phomopsis amygdali</name>
    <name type="common">Fusicoccum amygdali</name>
    <dbReference type="NCBI Taxonomy" id="1214568"/>
    <lineage>
        <taxon>Eukaryota</taxon>
        <taxon>Fungi</taxon>
        <taxon>Dikarya</taxon>
        <taxon>Ascomycota</taxon>
        <taxon>Pezizomycotina</taxon>
        <taxon>Sordariomycetes</taxon>
        <taxon>Sordariomycetidae</taxon>
        <taxon>Diaporthales</taxon>
        <taxon>Diaporthaceae</taxon>
        <taxon>Diaporthe</taxon>
    </lineage>
</organism>
<dbReference type="Pfam" id="PF22893">
    <property type="entry name" value="ULD_2"/>
    <property type="match status" value="1"/>
</dbReference>
<dbReference type="PANTHER" id="PTHR38886">
    <property type="entry name" value="SESA DOMAIN-CONTAINING PROTEIN"/>
    <property type="match status" value="1"/>
</dbReference>
<dbReference type="InterPro" id="IPR054464">
    <property type="entry name" value="ULD_fung"/>
</dbReference>
<keyword evidence="3" id="KW-1185">Reference proteome</keyword>
<reference evidence="2" key="1">
    <citation type="submission" date="2023-06" db="EMBL/GenBank/DDBJ databases">
        <authorList>
            <person name="Noh H."/>
        </authorList>
    </citation>
    <scope>NUCLEOTIDE SEQUENCE</scope>
    <source>
        <strain evidence="2">DUCC20226</strain>
    </source>
</reference>
<dbReference type="AlphaFoldDB" id="A0AAD9S5G8"/>
<protein>
    <recommendedName>
        <fullName evidence="1">Ubiquitin-like domain-containing protein</fullName>
    </recommendedName>
</protein>
<gene>
    <name evidence="2" type="ORF">N8I77_012365</name>
</gene>
<evidence type="ECO:0000259" key="1">
    <source>
        <dbReference type="Pfam" id="PF22893"/>
    </source>
</evidence>
<evidence type="ECO:0000313" key="2">
    <source>
        <dbReference type="EMBL" id="KAK2597587.1"/>
    </source>
</evidence>
<dbReference type="EMBL" id="JAUJFL010000009">
    <property type="protein sequence ID" value="KAK2597587.1"/>
    <property type="molecule type" value="Genomic_DNA"/>
</dbReference>